<name>F5RBB0_METUF</name>
<keyword evidence="2" id="KW-1185">Reference proteome</keyword>
<organism evidence="1 2">
    <name type="scientific">Methyloversatilis universalis (strain ATCC BAA-1314 / DSM 25237 / JCM 13912 / CCUG 52030 / FAM5)</name>
    <dbReference type="NCBI Taxonomy" id="1000565"/>
    <lineage>
        <taxon>Bacteria</taxon>
        <taxon>Pseudomonadati</taxon>
        <taxon>Pseudomonadota</taxon>
        <taxon>Betaproteobacteria</taxon>
        <taxon>Nitrosomonadales</taxon>
        <taxon>Sterolibacteriaceae</taxon>
        <taxon>Methyloversatilis</taxon>
    </lineage>
</organism>
<gene>
    <name evidence="1" type="ORF">METUNv1_01552</name>
</gene>
<evidence type="ECO:0000313" key="2">
    <source>
        <dbReference type="Proteomes" id="UP000005019"/>
    </source>
</evidence>
<accession>F5RBB0</accession>
<dbReference type="Proteomes" id="UP000005019">
    <property type="component" value="Unassembled WGS sequence"/>
</dbReference>
<protein>
    <submittedName>
        <fullName evidence="1">Uncharacterized protein</fullName>
    </submittedName>
</protein>
<reference evidence="1 2" key="1">
    <citation type="journal article" date="2011" name="J. Bacteriol.">
        <title>Genome sequence of Methyloversatilis universalis FAM5T, a methylotrophic representative of the order Rhodocyclales.</title>
        <authorList>
            <person name="Kittichotirat W."/>
            <person name="Good N.M."/>
            <person name="Hall R."/>
            <person name="Bringel F."/>
            <person name="Lajus A."/>
            <person name="Medigue C."/>
            <person name="Smalley N.E."/>
            <person name="Beck D."/>
            <person name="Bumgarner R."/>
            <person name="Vuilleumier S."/>
            <person name="Kalyuzhnaya M.G."/>
        </authorList>
    </citation>
    <scope>NUCLEOTIDE SEQUENCE [LARGE SCALE GENOMIC DNA]</scope>
    <source>
        <strain evidence="2">ATCC BAA-1314 / JCM 13912 / FAM5</strain>
    </source>
</reference>
<evidence type="ECO:0000313" key="1">
    <source>
        <dbReference type="EMBL" id="EGK72081.1"/>
    </source>
</evidence>
<dbReference type="AlphaFoldDB" id="F5RBB0"/>
<proteinExistence type="predicted"/>
<sequence>MEVIAAIRPRDDGRLRIAAYHPLDAKSIGYLIALGQTPHPEYGVCMRESNWAYALDGAAANGNAYAADRGEAYLSYWQFGLGITREGHSLPIWRDQIARPPRPAASVAIEIGIHYALSANDTQGV</sequence>
<comment type="caution">
    <text evidence="1">The sequence shown here is derived from an EMBL/GenBank/DDBJ whole genome shotgun (WGS) entry which is preliminary data.</text>
</comment>
<dbReference type="EMBL" id="AFHG01000043">
    <property type="protein sequence ID" value="EGK72081.1"/>
    <property type="molecule type" value="Genomic_DNA"/>
</dbReference>